<dbReference type="Gene3D" id="2.40.37.20">
    <property type="entry name" value="D-serine dehydratase-like domain"/>
    <property type="match status" value="1"/>
</dbReference>
<dbReference type="InterPro" id="IPR029066">
    <property type="entry name" value="PLP-binding_barrel"/>
</dbReference>
<dbReference type="GO" id="GO:0046872">
    <property type="term" value="F:metal ion binding"/>
    <property type="evidence" value="ECO:0007669"/>
    <property type="project" value="UniProtKB-KW"/>
</dbReference>
<dbReference type="InParanoid" id="A0A152A0D8"/>
<proteinExistence type="inferred from homology"/>
<evidence type="ECO:0000256" key="7">
    <source>
        <dbReference type="ARBA" id="ARBA00023239"/>
    </source>
</evidence>
<evidence type="ECO:0000313" key="14">
    <source>
        <dbReference type="Proteomes" id="UP000076078"/>
    </source>
</evidence>
<dbReference type="Pfam" id="PF14031">
    <property type="entry name" value="D-ser_dehydrat"/>
    <property type="match status" value="1"/>
</dbReference>
<organism evidence="13 14">
    <name type="scientific">Tieghemostelium lacteum</name>
    <name type="common">Slime mold</name>
    <name type="synonym">Dictyostelium lacteum</name>
    <dbReference type="NCBI Taxonomy" id="361077"/>
    <lineage>
        <taxon>Eukaryota</taxon>
        <taxon>Amoebozoa</taxon>
        <taxon>Evosea</taxon>
        <taxon>Eumycetozoa</taxon>
        <taxon>Dictyostelia</taxon>
        <taxon>Dictyosteliales</taxon>
        <taxon>Raperosteliaceae</taxon>
        <taxon>Tieghemostelium</taxon>
    </lineage>
</organism>
<evidence type="ECO:0000256" key="3">
    <source>
        <dbReference type="ARBA" id="ARBA00005323"/>
    </source>
</evidence>
<dbReference type="GO" id="GO:0036088">
    <property type="term" value="P:D-serine catabolic process"/>
    <property type="evidence" value="ECO:0007669"/>
    <property type="project" value="TreeGrafter"/>
</dbReference>
<dbReference type="EMBL" id="LODT01000020">
    <property type="protein sequence ID" value="KYQ99707.1"/>
    <property type="molecule type" value="Genomic_DNA"/>
</dbReference>
<evidence type="ECO:0000256" key="5">
    <source>
        <dbReference type="ARBA" id="ARBA00022833"/>
    </source>
</evidence>
<dbReference type="STRING" id="361077.A0A152A0D8"/>
<feature type="domain" description="D-serine dehydratase-like" evidence="12">
    <location>
        <begin position="272"/>
        <end position="376"/>
    </location>
</feature>
<dbReference type="PANTHER" id="PTHR28004:SF2">
    <property type="entry name" value="D-SERINE DEHYDRATASE"/>
    <property type="match status" value="1"/>
</dbReference>
<dbReference type="InterPro" id="IPR042208">
    <property type="entry name" value="D-ser_dehydrat-like_sf"/>
</dbReference>
<dbReference type="InterPro" id="IPR051466">
    <property type="entry name" value="D-amino_acid_metab_enzyme"/>
</dbReference>
<evidence type="ECO:0000256" key="2">
    <source>
        <dbReference type="ARBA" id="ARBA00001947"/>
    </source>
</evidence>
<evidence type="ECO:0000256" key="4">
    <source>
        <dbReference type="ARBA" id="ARBA00022723"/>
    </source>
</evidence>
<keyword evidence="5" id="KW-0862">Zinc</keyword>
<dbReference type="InterPro" id="IPR001608">
    <property type="entry name" value="Ala_racemase_N"/>
</dbReference>
<dbReference type="SMART" id="SM01119">
    <property type="entry name" value="D-ser_dehydrat"/>
    <property type="match status" value="1"/>
</dbReference>
<name>A0A152A0D8_TIELA</name>
<dbReference type="GO" id="GO:0008721">
    <property type="term" value="F:D-serine ammonia-lyase activity"/>
    <property type="evidence" value="ECO:0007669"/>
    <property type="project" value="UniProtKB-EC"/>
</dbReference>
<evidence type="ECO:0000256" key="11">
    <source>
        <dbReference type="ARBA" id="ARBA00075219"/>
    </source>
</evidence>
<evidence type="ECO:0000256" key="1">
    <source>
        <dbReference type="ARBA" id="ARBA00001933"/>
    </source>
</evidence>
<gene>
    <name evidence="13" type="ORF">DLAC_03647</name>
</gene>
<dbReference type="Proteomes" id="UP000076078">
    <property type="component" value="Unassembled WGS sequence"/>
</dbReference>
<dbReference type="InterPro" id="IPR026956">
    <property type="entry name" value="D-ser_dehydrat-like_dom"/>
</dbReference>
<dbReference type="Gene3D" id="3.20.20.10">
    <property type="entry name" value="Alanine racemase"/>
    <property type="match status" value="1"/>
</dbReference>
<comment type="similarity">
    <text evidence="3">Belongs to the DSD1 family.</text>
</comment>
<evidence type="ECO:0000256" key="9">
    <source>
        <dbReference type="ARBA" id="ARBA00066349"/>
    </source>
</evidence>
<evidence type="ECO:0000313" key="13">
    <source>
        <dbReference type="EMBL" id="KYQ99707.1"/>
    </source>
</evidence>
<dbReference type="PANTHER" id="PTHR28004">
    <property type="entry name" value="ZGC:162816-RELATED"/>
    <property type="match status" value="1"/>
</dbReference>
<evidence type="ECO:0000259" key="12">
    <source>
        <dbReference type="SMART" id="SM01119"/>
    </source>
</evidence>
<keyword evidence="6" id="KW-0663">Pyridoxal phosphate</keyword>
<comment type="cofactor">
    <cofactor evidence="1">
        <name>pyridoxal 5'-phosphate</name>
        <dbReference type="ChEBI" id="CHEBI:597326"/>
    </cofactor>
</comment>
<dbReference type="FunFam" id="3.20.20.10:FF:000016">
    <property type="entry name" value="D-serine dehydratase"/>
    <property type="match status" value="1"/>
</dbReference>
<dbReference type="OrthoDB" id="20198at2759"/>
<comment type="caution">
    <text evidence="13">The sequence shown here is derived from an EMBL/GenBank/DDBJ whole genome shotgun (WGS) entry which is preliminary data.</text>
</comment>
<dbReference type="Pfam" id="PF01168">
    <property type="entry name" value="Ala_racemase_N"/>
    <property type="match status" value="1"/>
</dbReference>
<comment type="catalytic activity">
    <reaction evidence="8">
        <text>D-serine = pyruvate + NH4(+)</text>
        <dbReference type="Rhea" id="RHEA:13977"/>
        <dbReference type="ChEBI" id="CHEBI:15361"/>
        <dbReference type="ChEBI" id="CHEBI:28938"/>
        <dbReference type="ChEBI" id="CHEBI:35247"/>
        <dbReference type="EC" id="4.3.1.18"/>
    </reaction>
    <physiologicalReaction direction="left-to-right" evidence="8">
        <dbReference type="Rhea" id="RHEA:13978"/>
    </physiologicalReaction>
</comment>
<dbReference type="SUPFAM" id="SSF51419">
    <property type="entry name" value="PLP-binding barrel"/>
    <property type="match status" value="1"/>
</dbReference>
<evidence type="ECO:0000256" key="6">
    <source>
        <dbReference type="ARBA" id="ARBA00022898"/>
    </source>
</evidence>
<keyword evidence="14" id="KW-1185">Reference proteome</keyword>
<dbReference type="EC" id="4.3.1.18" evidence="9"/>
<evidence type="ECO:0000256" key="8">
    <source>
        <dbReference type="ARBA" id="ARBA00051198"/>
    </source>
</evidence>
<evidence type="ECO:0000256" key="10">
    <source>
        <dbReference type="ARBA" id="ARBA00069616"/>
    </source>
</evidence>
<keyword evidence="7" id="KW-0456">Lyase</keyword>
<keyword evidence="4" id="KW-0479">Metal-binding</keyword>
<comment type="cofactor">
    <cofactor evidence="2">
        <name>Zn(2+)</name>
        <dbReference type="ChEBI" id="CHEBI:29105"/>
    </cofactor>
</comment>
<reference evidence="13 14" key="1">
    <citation type="submission" date="2015-12" db="EMBL/GenBank/DDBJ databases">
        <title>Dictyostelia acquired genes for synthesis and detection of signals that induce cell-type specialization by lateral gene transfer from prokaryotes.</title>
        <authorList>
            <person name="Gloeckner G."/>
            <person name="Schaap P."/>
        </authorList>
    </citation>
    <scope>NUCLEOTIDE SEQUENCE [LARGE SCALE GENOMIC DNA]</scope>
    <source>
        <strain evidence="13 14">TK</strain>
    </source>
</reference>
<accession>A0A152A0D8</accession>
<protein>
    <recommendedName>
        <fullName evidence="10">D-serine dehydratase</fullName>
        <ecNumber evidence="9">4.3.1.18</ecNumber>
    </recommendedName>
    <alternativeName>
        <fullName evidence="11">D-serine deaminase</fullName>
    </alternativeName>
</protein>
<sequence>MQKNRVNLKHLSTPCVLVDKDVVKNNCKRMIDRAIELGVNIRPHMKTHKTLEIGQFQVSGLDYSRVIVSTLSEAEFFSSQFKDILYAIPISPNKLTHALFIHSKIDDLHLMIDHRDHIDHLVEHLKNSGDNSNLKKYWSVFLKIDCGYHRAGCQPDSPDTIELVDYITKGRYSHYFKFQGIYTHSGHSYKCQTPKEIEQIAISEATVAGNFGKILKQLGYPCPTVSIGSTPVCSHLPQNLKELGVTEIHPGNYVFYDLMGMELGNCKLSDVGVSVLATVISVYPDRNELLLDSGSLALSSDPGCTHLINRTTPNFGIFADDPNLRLVAVTQEIGKVQSTNQSPIPFEKYPIGSRVKIIPNHSCLTAAMFSNYHVISSKDNYEITTETFVPNKHW</sequence>
<dbReference type="OMA" id="WPRFYGW"/>
<dbReference type="AlphaFoldDB" id="A0A152A0D8"/>